<dbReference type="GeneID" id="19112554"/>
<evidence type="ECO:0000313" key="2">
    <source>
        <dbReference type="Proteomes" id="UP000011761"/>
    </source>
</evidence>
<dbReference type="KEGG" id="bcom:BAUCODRAFT_34900"/>
<keyword evidence="2" id="KW-1185">Reference proteome</keyword>
<dbReference type="EMBL" id="KB445556">
    <property type="protein sequence ID" value="EMC96118.1"/>
    <property type="molecule type" value="Genomic_DNA"/>
</dbReference>
<dbReference type="RefSeq" id="XP_007676882.1">
    <property type="nucleotide sequence ID" value="XM_007678692.1"/>
</dbReference>
<sequence>MKVPPKQERSMSMRRACTGPINTLVKYDPLAPRLHVMRNWSLVGGTKNGPSVLECRLAISQGRLRY</sequence>
<evidence type="ECO:0000313" key="1">
    <source>
        <dbReference type="EMBL" id="EMC96118.1"/>
    </source>
</evidence>
<name>M2MX45_BAUPA</name>
<reference evidence="1 2" key="1">
    <citation type="journal article" date="2012" name="PLoS Pathog.">
        <title>Diverse lifestyles and strategies of plant pathogenesis encoded in the genomes of eighteen Dothideomycetes fungi.</title>
        <authorList>
            <person name="Ohm R.A."/>
            <person name="Feau N."/>
            <person name="Henrissat B."/>
            <person name="Schoch C.L."/>
            <person name="Horwitz B.A."/>
            <person name="Barry K.W."/>
            <person name="Condon B.J."/>
            <person name="Copeland A.C."/>
            <person name="Dhillon B."/>
            <person name="Glaser F."/>
            <person name="Hesse C.N."/>
            <person name="Kosti I."/>
            <person name="LaButti K."/>
            <person name="Lindquist E.A."/>
            <person name="Lucas S."/>
            <person name="Salamov A.A."/>
            <person name="Bradshaw R.E."/>
            <person name="Ciuffetti L."/>
            <person name="Hamelin R.C."/>
            <person name="Kema G.H.J."/>
            <person name="Lawrence C."/>
            <person name="Scott J.A."/>
            <person name="Spatafora J.W."/>
            <person name="Turgeon B.G."/>
            <person name="de Wit P.J.G.M."/>
            <person name="Zhong S."/>
            <person name="Goodwin S.B."/>
            <person name="Grigoriev I.V."/>
        </authorList>
    </citation>
    <scope>NUCLEOTIDE SEQUENCE [LARGE SCALE GENOMIC DNA]</scope>
    <source>
        <strain evidence="1 2">UAMH 10762</strain>
    </source>
</reference>
<dbReference type="HOGENOM" id="CLU_2830804_0_0_1"/>
<protein>
    <submittedName>
        <fullName evidence="1">Uncharacterized protein</fullName>
    </submittedName>
</protein>
<gene>
    <name evidence="1" type="ORF">BAUCODRAFT_34900</name>
</gene>
<dbReference type="Proteomes" id="UP000011761">
    <property type="component" value="Unassembled WGS sequence"/>
</dbReference>
<organism evidence="1 2">
    <name type="scientific">Baudoinia panamericana (strain UAMH 10762)</name>
    <name type="common">Angels' share fungus</name>
    <name type="synonym">Baudoinia compniacensis (strain UAMH 10762)</name>
    <dbReference type="NCBI Taxonomy" id="717646"/>
    <lineage>
        <taxon>Eukaryota</taxon>
        <taxon>Fungi</taxon>
        <taxon>Dikarya</taxon>
        <taxon>Ascomycota</taxon>
        <taxon>Pezizomycotina</taxon>
        <taxon>Dothideomycetes</taxon>
        <taxon>Dothideomycetidae</taxon>
        <taxon>Mycosphaerellales</taxon>
        <taxon>Teratosphaeriaceae</taxon>
        <taxon>Baudoinia</taxon>
    </lineage>
</organism>
<proteinExistence type="predicted"/>
<dbReference type="AlphaFoldDB" id="M2MX45"/>
<accession>M2MX45</accession>